<name>D0LK65_HALO1</name>
<dbReference type="AlphaFoldDB" id="D0LK65"/>
<dbReference type="Proteomes" id="UP000001880">
    <property type="component" value="Chromosome"/>
</dbReference>
<dbReference type="eggNOG" id="COG1228">
    <property type="taxonomic scope" value="Bacteria"/>
</dbReference>
<dbReference type="Gene3D" id="2.120.10.30">
    <property type="entry name" value="TolB, C-terminal domain"/>
    <property type="match status" value="3"/>
</dbReference>
<dbReference type="Gene3D" id="3.30.110.90">
    <property type="entry name" value="Amidohydrolase"/>
    <property type="match status" value="1"/>
</dbReference>
<dbReference type="InterPro" id="IPR011659">
    <property type="entry name" value="WD40"/>
</dbReference>
<dbReference type="InterPro" id="IPR006680">
    <property type="entry name" value="Amidohydro-rel"/>
</dbReference>
<sequence>MLHRTRSLPLALTASLGLGLLGACAGANSTAPDSANATPQAHAQAAPLSFHPPAGAAAAPAKDGEKPKWNVEQPPGPTFEVSIDTDEGTWMSLDLSPDGKEIVFDMLGDLYTLPIAGGEAKPLTSGIAWDMQPRYSPDGRFIAFTSDRGGGDNLWIIDRQGENPRQVSSENFRLVNSPAWTPDGQFLVGRKHFTSRRSLGAGEMWLYHIAGGQGVQLTEKQNEQKDTGEPVFSPDGRYLYFSQDSTPGPVFEYNKDPHAGIYSIYRLDREEGHLETLISGPGGAVRPTPSPDGTRMAYVRRIGLDTALFVYDLASGEQRPVVVGLDRDMQETWAIHGVYPTMAWTPDNRSIVFWAGGKIQRVSIGAKAGEDRVSEIPFHVKDTRTVSKALRSPIEVAPERFHTRMLRSVQVAPDGSAAVYQALGHIYLVDLANGQPKGAPRRLTRDDDVFEFYPSFSRDGRSIVYVAWSDERLGSVRMIARRGGRSRTLTSQPGHYVEPVLSPDGKHLVYRKVGASSVRAQSYTHDTGLYALSLAGGEPERISRSGNSPHFGGDGKRVFFLDTEGGGSAQKFQLESVGIDGKDERVHLRSDAALEYAVSPDGRWVAFQEYAAAYVAPFPRTAKPIDISRESKAMPVTKVSADAGANLHWSGDSAHLFWSLGPELYTRALTEMFAFVDGAAAELPPLASQGVDLGFDVATAKPDSTIALVGGKAVTMNGDEVIDDAVIVIRGDRIAAVGPRASVTIPADARRIDVSGMSVIPGLIDVHAHGPQGGHGITPQRNWLHYATLAFGVTTVHDPSNDTGAIFAASELARAGMITAPRIFSTGTILYGANAPIKAVVDSFDDALANLRRMKAVGAFSVKSYNQPRREQRQQIIAAARELDMMVVPEGGSLFQHNMNMVVDGHTGIEHAVPLGRGYADMKQLWGATEVGYTPTLGVGYGGLWGENYWYAESDVFAHPRLTSFVPPFAHEARTRRRVLASEGDWNHIRIAALCKELLDAGVKIQLGAHGQREGLAAHWELWMLVQGGMSPHEALRAGTLHGAYYLGLDGDLGSIEAGKLADLAIVEGDVLSDIRRSENVRYTIAGGRVYDAATMDQIAPVSSKRAPFFWERDDGAAHVSRPADSEGHGLGCSCGAH</sequence>
<reference evidence="5 6" key="1">
    <citation type="journal article" date="2010" name="Stand. Genomic Sci.">
        <title>Complete genome sequence of Haliangium ochraceum type strain (SMP-2).</title>
        <authorList>
            <consortium name="US DOE Joint Genome Institute (JGI-PGF)"/>
            <person name="Ivanova N."/>
            <person name="Daum C."/>
            <person name="Lang E."/>
            <person name="Abt B."/>
            <person name="Kopitz M."/>
            <person name="Saunders E."/>
            <person name="Lapidus A."/>
            <person name="Lucas S."/>
            <person name="Glavina Del Rio T."/>
            <person name="Nolan M."/>
            <person name="Tice H."/>
            <person name="Copeland A."/>
            <person name="Cheng J.F."/>
            <person name="Chen F."/>
            <person name="Bruce D."/>
            <person name="Goodwin L."/>
            <person name="Pitluck S."/>
            <person name="Mavromatis K."/>
            <person name="Pati A."/>
            <person name="Mikhailova N."/>
            <person name="Chen A."/>
            <person name="Palaniappan K."/>
            <person name="Land M."/>
            <person name="Hauser L."/>
            <person name="Chang Y.J."/>
            <person name="Jeffries C.D."/>
            <person name="Detter J.C."/>
            <person name="Brettin T."/>
            <person name="Rohde M."/>
            <person name="Goker M."/>
            <person name="Bristow J."/>
            <person name="Markowitz V."/>
            <person name="Eisen J.A."/>
            <person name="Hugenholtz P."/>
            <person name="Kyrpides N.C."/>
            <person name="Klenk H.P."/>
        </authorList>
    </citation>
    <scope>NUCLEOTIDE SEQUENCE [LARGE SCALE GENOMIC DNA]</scope>
    <source>
        <strain evidence="6">DSM 14365 / CIP 107738 / JCM 11303 / AJ 13395 / SMP-2</strain>
    </source>
</reference>
<evidence type="ECO:0000256" key="2">
    <source>
        <dbReference type="SAM" id="MobiDB-lite"/>
    </source>
</evidence>
<dbReference type="Gene3D" id="3.40.50.10910">
    <property type="entry name" value="Amidohydrolase"/>
    <property type="match status" value="1"/>
</dbReference>
<protein>
    <submittedName>
        <fullName evidence="5">Amidohydrolase</fullName>
    </submittedName>
</protein>
<dbReference type="PROSITE" id="PS51257">
    <property type="entry name" value="PROKAR_LIPOPROTEIN"/>
    <property type="match status" value="1"/>
</dbReference>
<dbReference type="Gene3D" id="2.30.40.10">
    <property type="entry name" value="Urease, subunit C, domain 1"/>
    <property type="match status" value="1"/>
</dbReference>
<dbReference type="HOGENOM" id="CLU_003547_0_0_7"/>
<keyword evidence="6" id="KW-1185">Reference proteome</keyword>
<dbReference type="RefSeq" id="WP_012825726.1">
    <property type="nucleotide sequence ID" value="NC_013440.1"/>
</dbReference>
<dbReference type="STRING" id="502025.Hoch_0458"/>
<evidence type="ECO:0000256" key="3">
    <source>
        <dbReference type="SAM" id="SignalP"/>
    </source>
</evidence>
<evidence type="ECO:0000256" key="1">
    <source>
        <dbReference type="ARBA" id="ARBA00009820"/>
    </source>
</evidence>
<feature type="compositionally biased region" description="Low complexity" evidence="2">
    <location>
        <begin position="50"/>
        <end position="61"/>
    </location>
</feature>
<evidence type="ECO:0000313" key="6">
    <source>
        <dbReference type="Proteomes" id="UP000001880"/>
    </source>
</evidence>
<dbReference type="InterPro" id="IPR011042">
    <property type="entry name" value="6-blade_b-propeller_TolB-like"/>
</dbReference>
<keyword evidence="3" id="KW-0732">Signal</keyword>
<dbReference type="Pfam" id="PF01979">
    <property type="entry name" value="Amidohydro_1"/>
    <property type="match status" value="1"/>
</dbReference>
<organism evidence="5 6">
    <name type="scientific">Haliangium ochraceum (strain DSM 14365 / JCM 11303 / SMP-2)</name>
    <dbReference type="NCBI Taxonomy" id="502025"/>
    <lineage>
        <taxon>Bacteria</taxon>
        <taxon>Pseudomonadati</taxon>
        <taxon>Myxococcota</taxon>
        <taxon>Polyangia</taxon>
        <taxon>Haliangiales</taxon>
        <taxon>Kofleriaceae</taxon>
        <taxon>Haliangium</taxon>
    </lineage>
</organism>
<dbReference type="GO" id="GO:0016810">
    <property type="term" value="F:hydrolase activity, acting on carbon-nitrogen (but not peptide) bonds"/>
    <property type="evidence" value="ECO:0007669"/>
    <property type="project" value="InterPro"/>
</dbReference>
<dbReference type="eggNOG" id="COG0823">
    <property type="taxonomic scope" value="Bacteria"/>
</dbReference>
<dbReference type="EMBL" id="CP001804">
    <property type="protein sequence ID" value="ACY13099.1"/>
    <property type="molecule type" value="Genomic_DNA"/>
</dbReference>
<keyword evidence="5" id="KW-0378">Hydrolase</keyword>
<dbReference type="SUPFAM" id="SSF51338">
    <property type="entry name" value="Composite domain of metallo-dependent hydrolases"/>
    <property type="match status" value="1"/>
</dbReference>
<feature type="signal peptide" evidence="3">
    <location>
        <begin position="1"/>
        <end position="25"/>
    </location>
</feature>
<feature type="region of interest" description="Disordered" evidence="2">
    <location>
        <begin position="50"/>
        <end position="76"/>
    </location>
</feature>
<feature type="chain" id="PRO_5003010669" evidence="3">
    <location>
        <begin position="26"/>
        <end position="1138"/>
    </location>
</feature>
<dbReference type="KEGG" id="hoh:Hoch_0458"/>
<dbReference type="InterPro" id="IPR032466">
    <property type="entry name" value="Metal_Hydrolase"/>
</dbReference>
<accession>D0LK65</accession>
<dbReference type="OrthoDB" id="9758793at2"/>
<dbReference type="SUPFAM" id="SSF82171">
    <property type="entry name" value="DPP6 N-terminal domain-like"/>
    <property type="match status" value="2"/>
</dbReference>
<dbReference type="SUPFAM" id="SSF51556">
    <property type="entry name" value="Metallo-dependent hydrolases"/>
    <property type="match status" value="1"/>
</dbReference>
<dbReference type="Pfam" id="PF07676">
    <property type="entry name" value="PD40"/>
    <property type="match status" value="4"/>
</dbReference>
<dbReference type="PANTHER" id="PTHR36842:SF1">
    <property type="entry name" value="PROTEIN TOLB"/>
    <property type="match status" value="1"/>
</dbReference>
<dbReference type="PANTHER" id="PTHR36842">
    <property type="entry name" value="PROTEIN TOLB HOMOLOG"/>
    <property type="match status" value="1"/>
</dbReference>
<dbReference type="Gene3D" id="1.20.58.520">
    <property type="entry name" value="Amidohydrolase"/>
    <property type="match status" value="1"/>
</dbReference>
<dbReference type="InterPro" id="IPR011059">
    <property type="entry name" value="Metal-dep_hydrolase_composite"/>
</dbReference>
<proteinExistence type="inferred from homology"/>
<gene>
    <name evidence="5" type="ordered locus">Hoch_0458</name>
</gene>
<comment type="similarity">
    <text evidence="1">Belongs to the TolB family.</text>
</comment>
<feature type="domain" description="Amidohydrolase-related" evidence="4">
    <location>
        <begin position="995"/>
        <end position="1090"/>
    </location>
</feature>
<evidence type="ECO:0000313" key="5">
    <source>
        <dbReference type="EMBL" id="ACY13099.1"/>
    </source>
</evidence>
<evidence type="ECO:0000259" key="4">
    <source>
        <dbReference type="Pfam" id="PF01979"/>
    </source>
</evidence>